<keyword evidence="4" id="KW-1185">Reference proteome</keyword>
<organism evidence="3 4">
    <name type="scientific">Aliicoccus persicus</name>
    <dbReference type="NCBI Taxonomy" id="930138"/>
    <lineage>
        <taxon>Bacteria</taxon>
        <taxon>Bacillati</taxon>
        <taxon>Bacillota</taxon>
        <taxon>Bacilli</taxon>
        <taxon>Bacillales</taxon>
        <taxon>Staphylococcaceae</taxon>
        <taxon>Aliicoccus</taxon>
    </lineage>
</organism>
<protein>
    <submittedName>
        <fullName evidence="3">RNA-binding protein YlmH, contains S4-like domain</fullName>
    </submittedName>
</protein>
<dbReference type="SUPFAM" id="SSF55174">
    <property type="entry name" value="Alpha-L RNA-binding motif"/>
    <property type="match status" value="1"/>
</dbReference>
<dbReference type="PROSITE" id="PS50889">
    <property type="entry name" value="S4"/>
    <property type="match status" value="1"/>
</dbReference>
<reference evidence="3 4" key="1">
    <citation type="submission" date="2016-10" db="EMBL/GenBank/DDBJ databases">
        <authorList>
            <person name="Varghese N."/>
            <person name="Submissions S."/>
        </authorList>
    </citation>
    <scope>NUCLEOTIDE SEQUENCE [LARGE SCALE GENOMIC DNA]</scope>
    <source>
        <strain evidence="3 4">IBRC-M10081</strain>
    </source>
</reference>
<dbReference type="Pfam" id="PF17774">
    <property type="entry name" value="YlmH_RBD"/>
    <property type="match status" value="1"/>
</dbReference>
<dbReference type="EMBL" id="FOIT01000001">
    <property type="protein sequence ID" value="SEV80740.1"/>
    <property type="molecule type" value="Genomic_DNA"/>
</dbReference>
<dbReference type="GO" id="GO:0003723">
    <property type="term" value="F:RNA binding"/>
    <property type="evidence" value="ECO:0007669"/>
    <property type="project" value="UniProtKB-KW"/>
</dbReference>
<keyword evidence="1" id="KW-0694">RNA-binding</keyword>
<dbReference type="OrthoDB" id="9812787at2"/>
<feature type="domain" description="RNA-binding S4" evidence="2">
    <location>
        <begin position="184"/>
        <end position="246"/>
    </location>
</feature>
<sequence>MKDIYQHFRPEEKDTIDMFKSKLEIASRDYFPLQLDFLDPRERLILESVSGAFDDIEIHYYGGGKVGEERERMRALLVPELLTYELEDFEITVFDMQYPDKFVALEHRNVLGAIMNVGVDRSKIGDVVIGDDIQFAVATPYVDLFYEELERIKRAPVNLKEIDVRDFISSVDDGMSKSVLSSSMRLDTVLSNVIGEGRAKSRDRVEKGKIKVNHTLIEDPAFTVEVGDVISVRHFGRIAVSEHLGETKKDKHRLVVKVYSSK</sequence>
<dbReference type="InterPro" id="IPR040591">
    <property type="entry name" value="RqcP2_RBD"/>
</dbReference>
<gene>
    <name evidence="3" type="ORF">SAMN05192557_0108</name>
</gene>
<dbReference type="CDD" id="cd00165">
    <property type="entry name" value="S4"/>
    <property type="match status" value="1"/>
</dbReference>
<dbReference type="PANTHER" id="PTHR13633">
    <property type="entry name" value="MITOCHONDRIAL TRANSCRIPTION RESCUE FACTOR 1"/>
    <property type="match status" value="1"/>
</dbReference>
<dbReference type="Proteomes" id="UP000243605">
    <property type="component" value="Unassembled WGS sequence"/>
</dbReference>
<dbReference type="InterPro" id="IPR036986">
    <property type="entry name" value="S4_RNA-bd_sf"/>
</dbReference>
<dbReference type="RefSeq" id="WP_091472726.1">
    <property type="nucleotide sequence ID" value="NZ_FOIT01000001.1"/>
</dbReference>
<dbReference type="Gene3D" id="3.30.70.330">
    <property type="match status" value="1"/>
</dbReference>
<dbReference type="Pfam" id="PF01479">
    <property type="entry name" value="S4"/>
    <property type="match status" value="1"/>
</dbReference>
<dbReference type="PANTHER" id="PTHR13633:SF3">
    <property type="entry name" value="MITOCHONDRIAL TRANSCRIPTION RESCUE FACTOR 1"/>
    <property type="match status" value="1"/>
</dbReference>
<evidence type="ECO:0000313" key="3">
    <source>
        <dbReference type="EMBL" id="SEV80740.1"/>
    </source>
</evidence>
<proteinExistence type="predicted"/>
<dbReference type="Gene3D" id="3.30.1370.160">
    <property type="match status" value="1"/>
</dbReference>
<evidence type="ECO:0000259" key="2">
    <source>
        <dbReference type="SMART" id="SM00363"/>
    </source>
</evidence>
<dbReference type="Gene3D" id="3.10.290.10">
    <property type="entry name" value="RNA-binding S4 domain"/>
    <property type="match status" value="1"/>
</dbReference>
<dbReference type="InterPro" id="IPR002942">
    <property type="entry name" value="S4_RNA-bd"/>
</dbReference>
<accession>A0A662Z068</accession>
<evidence type="ECO:0000256" key="1">
    <source>
        <dbReference type="PROSITE-ProRule" id="PRU00182"/>
    </source>
</evidence>
<dbReference type="InterPro" id="IPR012677">
    <property type="entry name" value="Nucleotide-bd_a/b_plait_sf"/>
</dbReference>
<dbReference type="AlphaFoldDB" id="A0A662Z068"/>
<name>A0A662Z068_9STAP</name>
<dbReference type="SMART" id="SM00363">
    <property type="entry name" value="S4"/>
    <property type="match status" value="1"/>
</dbReference>
<evidence type="ECO:0000313" key="4">
    <source>
        <dbReference type="Proteomes" id="UP000243605"/>
    </source>
</evidence>